<dbReference type="InterPro" id="IPR013766">
    <property type="entry name" value="Thioredoxin_domain"/>
</dbReference>
<dbReference type="SUPFAM" id="SSF52833">
    <property type="entry name" value="Thioredoxin-like"/>
    <property type="match status" value="1"/>
</dbReference>
<evidence type="ECO:0000256" key="5">
    <source>
        <dbReference type="SAM" id="SignalP"/>
    </source>
</evidence>
<comment type="caution">
    <text evidence="7">The sequence shown here is derived from an EMBL/GenBank/DDBJ whole genome shotgun (WGS) entry which is preliminary data.</text>
</comment>
<dbReference type="Gene3D" id="3.40.30.10">
    <property type="entry name" value="Glutaredoxin"/>
    <property type="match status" value="1"/>
</dbReference>
<evidence type="ECO:0000256" key="2">
    <source>
        <dbReference type="ARBA" id="ARBA00022748"/>
    </source>
</evidence>
<dbReference type="GO" id="GO:0030313">
    <property type="term" value="C:cell envelope"/>
    <property type="evidence" value="ECO:0007669"/>
    <property type="project" value="UniProtKB-SubCell"/>
</dbReference>
<keyword evidence="2" id="KW-0201">Cytochrome c-type biogenesis</keyword>
<dbReference type="InterPro" id="IPR013740">
    <property type="entry name" value="Redoxin"/>
</dbReference>
<evidence type="ECO:0000256" key="4">
    <source>
        <dbReference type="ARBA" id="ARBA00023284"/>
    </source>
</evidence>
<keyword evidence="4" id="KW-0676">Redox-active center</keyword>
<dbReference type="GO" id="GO:0017004">
    <property type="term" value="P:cytochrome complex assembly"/>
    <property type="evidence" value="ECO:0007669"/>
    <property type="project" value="UniProtKB-KW"/>
</dbReference>
<evidence type="ECO:0000313" key="8">
    <source>
        <dbReference type="Proteomes" id="UP001151079"/>
    </source>
</evidence>
<sequence>MGKIYFIMILLFSTISNAQTVELQGYFEDVKDSTKISFNNSVDKNYRNFWMDCESAIILNNSFTKYFHFNGTGAFTINSSLCTPRIELIVDEDSKIKMFVKKKEGIYDITFKGDNALGLNELNRSELFKFKTLYPLVENCFIDTKSASDFINKLLILRKELLVNMEDLYSKNEITSLFYERIQNEADLQLLYAANFKIESYKEDLKIKNDLKLSDQDLNEIIVRLDEMYNAFDQKYEKCNGIHRVVVIPQKSLNISRGILKGSKHDIGLWDTHHDYYNYAPLDSQELLLVNNINFLGFEKGGCSFEKFKDKFPKSPYLLRLEKLNNDSNNSAILPYTYATYLTGSEKINIKSTTQYVELSELIKEKFQGKSVFVDLWATYCAPCKKEFAYAADLHNFLNENKIDIIYISVDPKGVEQKLVEDIQSFKLYGNHYFASGDILKSLQKILNEEVIAIPRYLLFNSKGELVIKNTKNPSEQQVLYDEILTALR</sequence>
<dbReference type="InterPro" id="IPR036249">
    <property type="entry name" value="Thioredoxin-like_sf"/>
</dbReference>
<evidence type="ECO:0000256" key="3">
    <source>
        <dbReference type="ARBA" id="ARBA00023157"/>
    </source>
</evidence>
<keyword evidence="3" id="KW-1015">Disulfide bond</keyword>
<accession>A0A9X2ZKI2</accession>
<dbReference type="PANTHER" id="PTHR42852:SF6">
    <property type="entry name" value="THIOL:DISULFIDE INTERCHANGE PROTEIN DSBE"/>
    <property type="match status" value="1"/>
</dbReference>
<proteinExistence type="predicted"/>
<dbReference type="GO" id="GO:0016491">
    <property type="term" value="F:oxidoreductase activity"/>
    <property type="evidence" value="ECO:0007669"/>
    <property type="project" value="InterPro"/>
</dbReference>
<organism evidence="7 8">
    <name type="scientific">Flavobacterium shii</name>
    <dbReference type="NCBI Taxonomy" id="2987687"/>
    <lineage>
        <taxon>Bacteria</taxon>
        <taxon>Pseudomonadati</taxon>
        <taxon>Bacteroidota</taxon>
        <taxon>Flavobacteriia</taxon>
        <taxon>Flavobacteriales</taxon>
        <taxon>Flavobacteriaceae</taxon>
        <taxon>Flavobacterium</taxon>
    </lineage>
</organism>
<dbReference type="EMBL" id="JAOZEW010000033">
    <property type="protein sequence ID" value="MCV9930347.1"/>
    <property type="molecule type" value="Genomic_DNA"/>
</dbReference>
<dbReference type="PANTHER" id="PTHR42852">
    <property type="entry name" value="THIOL:DISULFIDE INTERCHANGE PROTEIN DSBE"/>
    <property type="match status" value="1"/>
</dbReference>
<feature type="chain" id="PRO_5040902610" evidence="5">
    <location>
        <begin position="19"/>
        <end position="489"/>
    </location>
</feature>
<feature type="domain" description="Thioredoxin" evidence="6">
    <location>
        <begin position="328"/>
        <end position="489"/>
    </location>
</feature>
<keyword evidence="8" id="KW-1185">Reference proteome</keyword>
<dbReference type="AlphaFoldDB" id="A0A9X2ZKI2"/>
<evidence type="ECO:0000313" key="7">
    <source>
        <dbReference type="EMBL" id="MCV9930347.1"/>
    </source>
</evidence>
<gene>
    <name evidence="7" type="ORF">OIU83_21995</name>
</gene>
<dbReference type="InterPro" id="IPR050553">
    <property type="entry name" value="Thioredoxin_ResA/DsbE_sf"/>
</dbReference>
<evidence type="ECO:0000256" key="1">
    <source>
        <dbReference type="ARBA" id="ARBA00004196"/>
    </source>
</evidence>
<keyword evidence="5" id="KW-0732">Signal</keyword>
<evidence type="ECO:0000259" key="6">
    <source>
        <dbReference type="PROSITE" id="PS51352"/>
    </source>
</evidence>
<dbReference type="Proteomes" id="UP001151079">
    <property type="component" value="Unassembled WGS sequence"/>
</dbReference>
<dbReference type="CDD" id="cd02966">
    <property type="entry name" value="TlpA_like_family"/>
    <property type="match status" value="1"/>
</dbReference>
<dbReference type="Pfam" id="PF08534">
    <property type="entry name" value="Redoxin"/>
    <property type="match status" value="1"/>
</dbReference>
<reference evidence="7" key="1">
    <citation type="submission" date="2022-10" db="EMBL/GenBank/DDBJ databases">
        <title>Two novel species of Flavobacterium.</title>
        <authorList>
            <person name="Liu Q."/>
            <person name="Xin Y.-H."/>
        </authorList>
    </citation>
    <scope>NUCLEOTIDE SEQUENCE</scope>
    <source>
        <strain evidence="7">LS1R49</strain>
    </source>
</reference>
<name>A0A9X2ZKI2_9FLAO</name>
<dbReference type="PROSITE" id="PS51352">
    <property type="entry name" value="THIOREDOXIN_2"/>
    <property type="match status" value="1"/>
</dbReference>
<comment type="subcellular location">
    <subcellularLocation>
        <location evidence="1">Cell envelope</location>
    </subcellularLocation>
</comment>
<feature type="signal peptide" evidence="5">
    <location>
        <begin position="1"/>
        <end position="18"/>
    </location>
</feature>
<protein>
    <submittedName>
        <fullName evidence="7">Redoxin family protein</fullName>
    </submittedName>
</protein>